<dbReference type="SUPFAM" id="SSF46938">
    <property type="entry name" value="CRAL/TRIO N-terminal domain"/>
    <property type="match status" value="1"/>
</dbReference>
<evidence type="ECO:0000313" key="3">
    <source>
        <dbReference type="Proteomes" id="UP000027135"/>
    </source>
</evidence>
<dbReference type="SMART" id="SM01100">
    <property type="entry name" value="CRAL_TRIO_N"/>
    <property type="match status" value="1"/>
</dbReference>
<dbReference type="InterPro" id="IPR001251">
    <property type="entry name" value="CRAL-TRIO_dom"/>
</dbReference>
<dbReference type="Gene3D" id="3.40.525.10">
    <property type="entry name" value="CRAL-TRIO lipid binding domain"/>
    <property type="match status" value="1"/>
</dbReference>
<dbReference type="Gene3D" id="1.10.8.20">
    <property type="entry name" value="N-terminal domain of phosphatidylinositol transfer protein sec14p"/>
    <property type="match status" value="1"/>
</dbReference>
<dbReference type="PANTHER" id="PTHR10174:SF130">
    <property type="entry name" value="ALPHA-TOCOPHEROL TRANSFER PROTEIN-LIKE"/>
    <property type="match status" value="1"/>
</dbReference>
<dbReference type="AlphaFoldDB" id="A0A067RIH7"/>
<dbReference type="InterPro" id="IPR036865">
    <property type="entry name" value="CRAL-TRIO_dom_sf"/>
</dbReference>
<keyword evidence="3" id="KW-1185">Reference proteome</keyword>
<accession>A0A067RIH7</accession>
<dbReference type="InterPro" id="IPR011074">
    <property type="entry name" value="CRAL/TRIO_N_dom"/>
</dbReference>
<dbReference type="EMBL" id="KK852484">
    <property type="protein sequence ID" value="KDR22838.1"/>
    <property type="molecule type" value="Genomic_DNA"/>
</dbReference>
<dbReference type="CDD" id="cd00170">
    <property type="entry name" value="SEC14"/>
    <property type="match status" value="1"/>
</dbReference>
<dbReference type="OMA" id="VQCDDSM"/>
<dbReference type="Gene3D" id="1.20.5.1200">
    <property type="entry name" value="Alpha-tocopherol transfer"/>
    <property type="match status" value="1"/>
</dbReference>
<proteinExistence type="predicted"/>
<dbReference type="InterPro" id="IPR036273">
    <property type="entry name" value="CRAL/TRIO_N_dom_sf"/>
</dbReference>
<feature type="domain" description="CRAL-TRIO" evidence="1">
    <location>
        <begin position="141"/>
        <end position="303"/>
    </location>
</feature>
<evidence type="ECO:0000259" key="1">
    <source>
        <dbReference type="PROSITE" id="PS50191"/>
    </source>
</evidence>
<gene>
    <name evidence="2" type="ORF">L798_13092</name>
</gene>
<sequence length="343" mass="39109">MPADNMFPGLALPGQKPDQVLITPSSTDKLLLPVANITTTSATSAVSSAALRKVPLLSPEWADKAAVELNEKPETVQTNISSLRSMVLAETHLHVRTDDAFLLRFLRARKFNCAEAFRMLQRYYIMKLRCPELFKTPRPSEKQHILEMQAQNMLEDRDSNGRRVYIFRVEKCDAANVSIEDIFRTNLLALEHIVQEPETQIAGLAVIVDMNGFGFQHAKFLSPYYARRTVDVIQETFPLRFKGFHVINQPFYFDAVFAVLKPFLKEKIRRRIYLHGRDLISLHAFISPEILPAEYGGRKPSFDNKGWRLSLLANEDKFVGEYTVSLTHKTSKTTKLYSKSISS</sequence>
<name>A0A067RIH7_ZOONE</name>
<dbReference type="eggNOG" id="KOG1471">
    <property type="taxonomic scope" value="Eukaryota"/>
</dbReference>
<dbReference type="PRINTS" id="PR00180">
    <property type="entry name" value="CRETINALDHBP"/>
</dbReference>
<dbReference type="InParanoid" id="A0A067RIH7"/>
<dbReference type="GO" id="GO:1902936">
    <property type="term" value="F:phosphatidylinositol bisphosphate binding"/>
    <property type="evidence" value="ECO:0007669"/>
    <property type="project" value="TreeGrafter"/>
</dbReference>
<dbReference type="PROSITE" id="PS50191">
    <property type="entry name" value="CRAL_TRIO"/>
    <property type="match status" value="1"/>
</dbReference>
<dbReference type="GO" id="GO:0016020">
    <property type="term" value="C:membrane"/>
    <property type="evidence" value="ECO:0007669"/>
    <property type="project" value="TreeGrafter"/>
</dbReference>
<dbReference type="Pfam" id="PF00650">
    <property type="entry name" value="CRAL_TRIO"/>
    <property type="match status" value="1"/>
</dbReference>
<dbReference type="Proteomes" id="UP000027135">
    <property type="component" value="Unassembled WGS sequence"/>
</dbReference>
<dbReference type="SUPFAM" id="SSF52087">
    <property type="entry name" value="CRAL/TRIO domain"/>
    <property type="match status" value="1"/>
</dbReference>
<organism evidence="2 3">
    <name type="scientific">Zootermopsis nevadensis</name>
    <name type="common">Dampwood termite</name>
    <dbReference type="NCBI Taxonomy" id="136037"/>
    <lineage>
        <taxon>Eukaryota</taxon>
        <taxon>Metazoa</taxon>
        <taxon>Ecdysozoa</taxon>
        <taxon>Arthropoda</taxon>
        <taxon>Hexapoda</taxon>
        <taxon>Insecta</taxon>
        <taxon>Pterygota</taxon>
        <taxon>Neoptera</taxon>
        <taxon>Polyneoptera</taxon>
        <taxon>Dictyoptera</taxon>
        <taxon>Blattodea</taxon>
        <taxon>Blattoidea</taxon>
        <taxon>Termitoidae</taxon>
        <taxon>Termopsidae</taxon>
        <taxon>Zootermopsis</taxon>
    </lineage>
</organism>
<dbReference type="PANTHER" id="PTHR10174">
    <property type="entry name" value="ALPHA-TOCOPHEROL TRANSFER PROTEIN-RELATED"/>
    <property type="match status" value="1"/>
</dbReference>
<dbReference type="Pfam" id="PF03765">
    <property type="entry name" value="CRAL_TRIO_N"/>
    <property type="match status" value="1"/>
</dbReference>
<protein>
    <submittedName>
        <fullName evidence="2">Retinaldehyde-binding protein 1-like protein 2</fullName>
    </submittedName>
</protein>
<evidence type="ECO:0000313" key="2">
    <source>
        <dbReference type="EMBL" id="KDR22838.1"/>
    </source>
</evidence>
<dbReference type="SMART" id="SM00516">
    <property type="entry name" value="SEC14"/>
    <property type="match status" value="1"/>
</dbReference>
<reference evidence="2 3" key="1">
    <citation type="journal article" date="2014" name="Nat. Commun.">
        <title>Molecular traces of alternative social organization in a termite genome.</title>
        <authorList>
            <person name="Terrapon N."/>
            <person name="Li C."/>
            <person name="Robertson H.M."/>
            <person name="Ji L."/>
            <person name="Meng X."/>
            <person name="Booth W."/>
            <person name="Chen Z."/>
            <person name="Childers C.P."/>
            <person name="Glastad K.M."/>
            <person name="Gokhale K."/>
            <person name="Gowin J."/>
            <person name="Gronenberg W."/>
            <person name="Hermansen R.A."/>
            <person name="Hu H."/>
            <person name="Hunt B.G."/>
            <person name="Huylmans A.K."/>
            <person name="Khalil S.M."/>
            <person name="Mitchell R.D."/>
            <person name="Munoz-Torres M.C."/>
            <person name="Mustard J.A."/>
            <person name="Pan H."/>
            <person name="Reese J.T."/>
            <person name="Scharf M.E."/>
            <person name="Sun F."/>
            <person name="Vogel H."/>
            <person name="Xiao J."/>
            <person name="Yang W."/>
            <person name="Yang Z."/>
            <person name="Yang Z."/>
            <person name="Zhou J."/>
            <person name="Zhu J."/>
            <person name="Brent C.S."/>
            <person name="Elsik C.G."/>
            <person name="Goodisman M.A."/>
            <person name="Liberles D.A."/>
            <person name="Roe R.M."/>
            <person name="Vargo E.L."/>
            <person name="Vilcinskas A."/>
            <person name="Wang J."/>
            <person name="Bornberg-Bauer E."/>
            <person name="Korb J."/>
            <person name="Zhang G."/>
            <person name="Liebig J."/>
        </authorList>
    </citation>
    <scope>NUCLEOTIDE SEQUENCE [LARGE SCALE GENOMIC DNA]</scope>
    <source>
        <tissue evidence="2">Whole organism</tissue>
    </source>
</reference>